<dbReference type="STRING" id="1802338.A2541_00270"/>
<dbReference type="Pfam" id="PF01098">
    <property type="entry name" value="FTSW_RODA_SPOVE"/>
    <property type="match status" value="1"/>
</dbReference>
<evidence type="ECO:0000256" key="2">
    <source>
        <dbReference type="ARBA" id="ARBA00022676"/>
    </source>
</evidence>
<evidence type="ECO:0000256" key="12">
    <source>
        <dbReference type="ARBA" id="ARBA00041185"/>
    </source>
</evidence>
<feature type="transmembrane region" description="Helical" evidence="16">
    <location>
        <begin position="102"/>
        <end position="128"/>
    </location>
</feature>
<comment type="catalytic activity">
    <reaction evidence="15">
        <text>[GlcNAc-(1-&gt;4)-Mur2Ac(oyl-L-Ala-gamma-D-Glu-L-Lys-D-Ala-D-Ala)](n)-di-trans,octa-cis-undecaprenyl diphosphate + beta-D-GlcNAc-(1-&gt;4)-Mur2Ac(oyl-L-Ala-gamma-D-Glu-L-Lys-D-Ala-D-Ala)-di-trans,octa-cis-undecaprenyl diphosphate = [GlcNAc-(1-&gt;4)-Mur2Ac(oyl-L-Ala-gamma-D-Glu-L-Lys-D-Ala-D-Ala)](n+1)-di-trans,octa-cis-undecaprenyl diphosphate + di-trans,octa-cis-undecaprenyl diphosphate + H(+)</text>
        <dbReference type="Rhea" id="RHEA:23708"/>
        <dbReference type="Rhea" id="RHEA-COMP:9602"/>
        <dbReference type="Rhea" id="RHEA-COMP:9603"/>
        <dbReference type="ChEBI" id="CHEBI:15378"/>
        <dbReference type="ChEBI" id="CHEBI:58405"/>
        <dbReference type="ChEBI" id="CHEBI:60033"/>
        <dbReference type="ChEBI" id="CHEBI:78435"/>
        <dbReference type="EC" id="2.4.99.28"/>
    </reaction>
</comment>
<feature type="transmembrane region" description="Helical" evidence="16">
    <location>
        <begin position="186"/>
        <end position="207"/>
    </location>
</feature>
<dbReference type="PANTHER" id="PTHR30474:SF2">
    <property type="entry name" value="PEPTIDOGLYCAN GLYCOSYLTRANSFERASE FTSW-RELATED"/>
    <property type="match status" value="1"/>
</dbReference>
<keyword evidence="5" id="KW-0133">Cell shape</keyword>
<keyword evidence="8 16" id="KW-0472">Membrane</keyword>
<dbReference type="GO" id="GO:0015648">
    <property type="term" value="F:lipid-linked peptidoglycan transporter activity"/>
    <property type="evidence" value="ECO:0007669"/>
    <property type="project" value="TreeGrafter"/>
</dbReference>
<comment type="caution">
    <text evidence="17">The sequence shown here is derived from an EMBL/GenBank/DDBJ whole genome shotgun (WGS) entry which is preliminary data.</text>
</comment>
<evidence type="ECO:0000256" key="1">
    <source>
        <dbReference type="ARBA" id="ARBA00004141"/>
    </source>
</evidence>
<name>A0A1G2PDX0_9BACT</name>
<keyword evidence="3" id="KW-0808">Transferase</keyword>
<evidence type="ECO:0000256" key="4">
    <source>
        <dbReference type="ARBA" id="ARBA00022692"/>
    </source>
</evidence>
<dbReference type="GO" id="GO:0032153">
    <property type="term" value="C:cell division site"/>
    <property type="evidence" value="ECO:0007669"/>
    <property type="project" value="TreeGrafter"/>
</dbReference>
<dbReference type="PANTHER" id="PTHR30474">
    <property type="entry name" value="CELL CYCLE PROTEIN"/>
    <property type="match status" value="1"/>
</dbReference>
<feature type="transmembrane region" description="Helical" evidence="16">
    <location>
        <begin position="74"/>
        <end position="96"/>
    </location>
</feature>
<feature type="transmembrane region" description="Helical" evidence="16">
    <location>
        <begin position="9"/>
        <end position="33"/>
    </location>
</feature>
<evidence type="ECO:0000256" key="7">
    <source>
        <dbReference type="ARBA" id="ARBA00022989"/>
    </source>
</evidence>
<evidence type="ECO:0000256" key="14">
    <source>
        <dbReference type="ARBA" id="ARBA00044770"/>
    </source>
</evidence>
<evidence type="ECO:0000256" key="3">
    <source>
        <dbReference type="ARBA" id="ARBA00022679"/>
    </source>
</evidence>
<feature type="transmembrane region" description="Helical" evidence="16">
    <location>
        <begin position="335"/>
        <end position="358"/>
    </location>
</feature>
<proteinExistence type="inferred from homology"/>
<evidence type="ECO:0000313" key="17">
    <source>
        <dbReference type="EMBL" id="OHA46525.1"/>
    </source>
</evidence>
<protein>
    <recommendedName>
        <fullName evidence="12">Probable peptidoglycan glycosyltransferase FtsW</fullName>
        <ecNumber evidence="14">2.4.99.28</ecNumber>
    </recommendedName>
    <alternativeName>
        <fullName evidence="13">Cell division protein FtsW</fullName>
    </alternativeName>
    <alternativeName>
        <fullName evidence="10">Cell wall polymerase</fullName>
    </alternativeName>
    <alternativeName>
        <fullName evidence="9">Peptidoglycan polymerase</fullName>
    </alternativeName>
</protein>
<feature type="transmembrane region" description="Helical" evidence="16">
    <location>
        <begin position="39"/>
        <end position="62"/>
    </location>
</feature>
<keyword evidence="2" id="KW-0328">Glycosyltransferase</keyword>
<evidence type="ECO:0000313" key="18">
    <source>
        <dbReference type="Proteomes" id="UP000176965"/>
    </source>
</evidence>
<keyword evidence="7 16" id="KW-1133">Transmembrane helix</keyword>
<evidence type="ECO:0000256" key="16">
    <source>
        <dbReference type="SAM" id="Phobius"/>
    </source>
</evidence>
<evidence type="ECO:0000256" key="11">
    <source>
        <dbReference type="ARBA" id="ARBA00038053"/>
    </source>
</evidence>
<keyword evidence="4 16" id="KW-0812">Transmembrane</keyword>
<dbReference type="GO" id="GO:0008360">
    <property type="term" value="P:regulation of cell shape"/>
    <property type="evidence" value="ECO:0007669"/>
    <property type="project" value="UniProtKB-KW"/>
</dbReference>
<keyword evidence="6" id="KW-0573">Peptidoglycan synthesis</keyword>
<dbReference type="GO" id="GO:0051301">
    <property type="term" value="P:cell division"/>
    <property type="evidence" value="ECO:0007669"/>
    <property type="project" value="InterPro"/>
</dbReference>
<evidence type="ECO:0000256" key="8">
    <source>
        <dbReference type="ARBA" id="ARBA00023136"/>
    </source>
</evidence>
<evidence type="ECO:0000256" key="13">
    <source>
        <dbReference type="ARBA" id="ARBA00041418"/>
    </source>
</evidence>
<evidence type="ECO:0000256" key="5">
    <source>
        <dbReference type="ARBA" id="ARBA00022960"/>
    </source>
</evidence>
<organism evidence="17 18">
    <name type="scientific">Candidatus Taylorbacteria bacterium RIFOXYD2_FULL_36_9</name>
    <dbReference type="NCBI Taxonomy" id="1802338"/>
    <lineage>
        <taxon>Bacteria</taxon>
        <taxon>Candidatus Tayloriibacteriota</taxon>
    </lineage>
</organism>
<feature type="transmembrane region" description="Helical" evidence="16">
    <location>
        <begin position="140"/>
        <end position="157"/>
    </location>
</feature>
<evidence type="ECO:0000256" key="6">
    <source>
        <dbReference type="ARBA" id="ARBA00022984"/>
    </source>
</evidence>
<evidence type="ECO:0000256" key="15">
    <source>
        <dbReference type="ARBA" id="ARBA00049902"/>
    </source>
</evidence>
<comment type="subcellular location">
    <subcellularLocation>
        <location evidence="1">Membrane</location>
        <topology evidence="1">Multi-pass membrane protein</topology>
    </subcellularLocation>
</comment>
<dbReference type="Proteomes" id="UP000176965">
    <property type="component" value="Unassembled WGS sequence"/>
</dbReference>
<dbReference type="EC" id="2.4.99.28" evidence="14"/>
<gene>
    <name evidence="17" type="ORF">A2541_00270</name>
</gene>
<comment type="similarity">
    <text evidence="11">Belongs to the SEDS family. FtsW subfamily.</text>
</comment>
<dbReference type="GO" id="GO:0009252">
    <property type="term" value="P:peptidoglycan biosynthetic process"/>
    <property type="evidence" value="ECO:0007669"/>
    <property type="project" value="UniProtKB-KW"/>
</dbReference>
<accession>A0A1G2PDX0</accession>
<dbReference type="GO" id="GO:0005886">
    <property type="term" value="C:plasma membrane"/>
    <property type="evidence" value="ECO:0007669"/>
    <property type="project" value="TreeGrafter"/>
</dbReference>
<dbReference type="InterPro" id="IPR001182">
    <property type="entry name" value="FtsW/RodA"/>
</dbReference>
<evidence type="ECO:0000256" key="10">
    <source>
        <dbReference type="ARBA" id="ARBA00033270"/>
    </source>
</evidence>
<feature type="transmembrane region" description="Helical" evidence="16">
    <location>
        <begin position="300"/>
        <end position="323"/>
    </location>
</feature>
<reference evidence="17 18" key="1">
    <citation type="journal article" date="2016" name="Nat. Commun.">
        <title>Thousands of microbial genomes shed light on interconnected biogeochemical processes in an aquifer system.</title>
        <authorList>
            <person name="Anantharaman K."/>
            <person name="Brown C.T."/>
            <person name="Hug L.A."/>
            <person name="Sharon I."/>
            <person name="Castelle C.J."/>
            <person name="Probst A.J."/>
            <person name="Thomas B.C."/>
            <person name="Singh A."/>
            <person name="Wilkins M.J."/>
            <person name="Karaoz U."/>
            <person name="Brodie E.L."/>
            <person name="Williams K.H."/>
            <person name="Hubbard S.S."/>
            <person name="Banfield J.F."/>
        </authorList>
    </citation>
    <scope>NUCLEOTIDE SEQUENCE [LARGE SCALE GENOMIC DNA]</scope>
</reference>
<sequence length="365" mass="40484">MSKKVDKTFLISFFALLLCGLTVFISASLGIYARDKAQFTSIVFSQMFFGLFAGLIACFITAKINYKYWRKFSFYIFLLSIVATLLVFIPGIGVSHGGASRWIYIGSLSFQPLEFLKIGFIIYFATWLSEMKEKVQTIKYGLLPFIILISIVGAILLKQPDTDSFVIIFIVGLVMYLIGGGKWRHIFLIMMLAVIGVSALFFVRPYLLDRLLTFLDPASNPLTSGYQIQQSMIAVGSGEIFGRGLGQSIQKFKFLPESVGDAIFPIAAEEFGFVGSVFIIFLFIFFLSRGLKVGRTAQDVFSRLLVIGIVILITVQSFINIASMIGVLPLSGSPLIFFSQGGTALFFTLAEVGIIINVSKYRKIV</sequence>
<dbReference type="EMBL" id="MHSQ01000028">
    <property type="protein sequence ID" value="OHA46525.1"/>
    <property type="molecule type" value="Genomic_DNA"/>
</dbReference>
<evidence type="ECO:0000256" key="9">
    <source>
        <dbReference type="ARBA" id="ARBA00032370"/>
    </source>
</evidence>
<feature type="transmembrane region" description="Helical" evidence="16">
    <location>
        <begin position="163"/>
        <end position="179"/>
    </location>
</feature>
<dbReference type="AlphaFoldDB" id="A0A1G2PDX0"/>
<dbReference type="GO" id="GO:0008955">
    <property type="term" value="F:peptidoglycan glycosyltransferase activity"/>
    <property type="evidence" value="ECO:0007669"/>
    <property type="project" value="UniProtKB-EC"/>
</dbReference>
<feature type="transmembrane region" description="Helical" evidence="16">
    <location>
        <begin position="262"/>
        <end position="288"/>
    </location>
</feature>